<keyword evidence="1" id="KW-0812">Transmembrane</keyword>
<sequence length="203" mass="21865">MEHEPDPVVERFRPTSGRITGAVSLALCLAVLVICLVDRESGWGPAVASGAALIGALIWAGVLRPALRLTERHLVLRNMVETVHLPLAAIEELAIRQTLAVRVGEKRFVSPAVGKSWRTMLKSRPGDPSTSVASVPDPSMPYADFVEQRIRRAMDDARAAAGITRYSDEQQALAAGVRRTPAWPEIALLAGSGAALLVSWFVL</sequence>
<reference evidence="2" key="1">
    <citation type="submission" date="2020-05" db="EMBL/GenBank/DDBJ databases">
        <authorList>
            <person name="Chiriac C."/>
            <person name="Salcher M."/>
            <person name="Ghai R."/>
            <person name="Kavagutti S V."/>
        </authorList>
    </citation>
    <scope>NUCLEOTIDE SEQUENCE</scope>
</reference>
<keyword evidence="1" id="KW-0472">Membrane</keyword>
<evidence type="ECO:0000256" key="1">
    <source>
        <dbReference type="SAM" id="Phobius"/>
    </source>
</evidence>
<dbReference type="EMBL" id="CAEZXR010000031">
    <property type="protein sequence ID" value="CAB4690930.1"/>
    <property type="molecule type" value="Genomic_DNA"/>
</dbReference>
<organism evidence="2">
    <name type="scientific">freshwater metagenome</name>
    <dbReference type="NCBI Taxonomy" id="449393"/>
    <lineage>
        <taxon>unclassified sequences</taxon>
        <taxon>metagenomes</taxon>
        <taxon>ecological metagenomes</taxon>
    </lineage>
</organism>
<feature type="transmembrane region" description="Helical" evidence="1">
    <location>
        <begin position="19"/>
        <end position="37"/>
    </location>
</feature>
<dbReference type="AlphaFoldDB" id="A0A6J6NVU0"/>
<protein>
    <submittedName>
        <fullName evidence="2">Unannotated protein</fullName>
    </submittedName>
</protein>
<proteinExistence type="predicted"/>
<name>A0A6J6NVU0_9ZZZZ</name>
<accession>A0A6J6NVU0</accession>
<evidence type="ECO:0000313" key="2">
    <source>
        <dbReference type="EMBL" id="CAB4690930.1"/>
    </source>
</evidence>
<keyword evidence="1" id="KW-1133">Transmembrane helix</keyword>
<gene>
    <name evidence="2" type="ORF">UFOPK2579_00405</name>
</gene>
<feature type="transmembrane region" description="Helical" evidence="1">
    <location>
        <begin position="43"/>
        <end position="63"/>
    </location>
</feature>